<dbReference type="EMBL" id="BAAAEO010000002">
    <property type="protein sequence ID" value="GAA0550577.1"/>
    <property type="molecule type" value="Genomic_DNA"/>
</dbReference>
<name>A0ABN1DRY4_9GAMM</name>
<dbReference type="InterPro" id="IPR014710">
    <property type="entry name" value="RmlC-like_jellyroll"/>
</dbReference>
<gene>
    <name evidence="1" type="ORF">GCM10009098_17870</name>
</gene>
<evidence type="ECO:0000313" key="1">
    <source>
        <dbReference type="EMBL" id="GAA0550577.1"/>
    </source>
</evidence>
<dbReference type="SUPFAM" id="SSF51182">
    <property type="entry name" value="RmlC-like cupins"/>
    <property type="match status" value="1"/>
</dbReference>
<dbReference type="RefSeq" id="WP_226766729.1">
    <property type="nucleotide sequence ID" value="NZ_BAAAEO010000002.1"/>
</dbReference>
<sequence length="170" mass="19272">MQNTGLETFIAAVQKYWSGLNTETVETVRQLLVDLTKSAADELWLKEIIDERPAAKELYRDAEHGFILLAHSEDQGQYRHPHNHGAGWVFYAVLSGEIEMTTFAQITNTSGETRLVSRGSDVMSGGQCRVFLPGDIHDTRCLTEGFIQFRLTSTDFKKEIQEGRMVRFSK</sequence>
<accession>A0ABN1DRY4</accession>
<comment type="caution">
    <text evidence="1">The sequence shown here is derived from an EMBL/GenBank/DDBJ whole genome shotgun (WGS) entry which is preliminary data.</text>
</comment>
<proteinExistence type="predicted"/>
<evidence type="ECO:0000313" key="2">
    <source>
        <dbReference type="Proteomes" id="UP001501169"/>
    </source>
</evidence>
<dbReference type="Proteomes" id="UP001501169">
    <property type="component" value="Unassembled WGS sequence"/>
</dbReference>
<dbReference type="Gene3D" id="2.60.120.10">
    <property type="entry name" value="Jelly Rolls"/>
    <property type="match status" value="1"/>
</dbReference>
<organism evidence="1 2">
    <name type="scientific">Rheinheimera aquimaris</name>
    <dbReference type="NCBI Taxonomy" id="412437"/>
    <lineage>
        <taxon>Bacteria</taxon>
        <taxon>Pseudomonadati</taxon>
        <taxon>Pseudomonadota</taxon>
        <taxon>Gammaproteobacteria</taxon>
        <taxon>Chromatiales</taxon>
        <taxon>Chromatiaceae</taxon>
        <taxon>Rheinheimera</taxon>
    </lineage>
</organism>
<reference evidence="1 2" key="1">
    <citation type="journal article" date="2019" name="Int. J. Syst. Evol. Microbiol.">
        <title>The Global Catalogue of Microorganisms (GCM) 10K type strain sequencing project: providing services to taxonomists for standard genome sequencing and annotation.</title>
        <authorList>
            <consortium name="The Broad Institute Genomics Platform"/>
            <consortium name="The Broad Institute Genome Sequencing Center for Infectious Disease"/>
            <person name="Wu L."/>
            <person name="Ma J."/>
        </authorList>
    </citation>
    <scope>NUCLEOTIDE SEQUENCE [LARGE SCALE GENOMIC DNA]</scope>
    <source>
        <strain evidence="1 2">JCM 14331</strain>
    </source>
</reference>
<evidence type="ECO:0008006" key="3">
    <source>
        <dbReference type="Google" id="ProtNLM"/>
    </source>
</evidence>
<dbReference type="InterPro" id="IPR011051">
    <property type="entry name" value="RmlC_Cupin_sf"/>
</dbReference>
<protein>
    <recommendedName>
        <fullName evidence="3">Metal-dependent enzyme of the double-stranded beta helix superfamily</fullName>
    </recommendedName>
</protein>
<keyword evidence="2" id="KW-1185">Reference proteome</keyword>